<dbReference type="SUPFAM" id="SSF51735">
    <property type="entry name" value="NAD(P)-binding Rossmann-fold domains"/>
    <property type="match status" value="1"/>
</dbReference>
<dbReference type="PANTHER" id="PTHR43000">
    <property type="entry name" value="DTDP-D-GLUCOSE 4,6-DEHYDRATASE-RELATED"/>
    <property type="match status" value="1"/>
</dbReference>
<accession>D2R666</accession>
<evidence type="ECO:0000259" key="1">
    <source>
        <dbReference type="Pfam" id="PF16363"/>
    </source>
</evidence>
<gene>
    <name evidence="2" type="ordered locus">Psta_4509</name>
</gene>
<dbReference type="InterPro" id="IPR016040">
    <property type="entry name" value="NAD(P)-bd_dom"/>
</dbReference>
<dbReference type="InterPro" id="IPR013445">
    <property type="entry name" value="CDP_4_6_deHydtase"/>
</dbReference>
<dbReference type="InterPro" id="IPR036291">
    <property type="entry name" value="NAD(P)-bd_dom_sf"/>
</dbReference>
<organism evidence="2 3">
    <name type="scientific">Pirellula staleyi (strain ATCC 27377 / DSM 6068 / ICPB 4128)</name>
    <name type="common">Pirella staleyi</name>
    <dbReference type="NCBI Taxonomy" id="530564"/>
    <lineage>
        <taxon>Bacteria</taxon>
        <taxon>Pseudomonadati</taxon>
        <taxon>Planctomycetota</taxon>
        <taxon>Planctomycetia</taxon>
        <taxon>Pirellulales</taxon>
        <taxon>Pirellulaceae</taxon>
        <taxon>Pirellula</taxon>
    </lineage>
</organism>
<name>D2R666_PIRSD</name>
<dbReference type="Gene3D" id="3.40.50.720">
    <property type="entry name" value="NAD(P)-binding Rossmann-like Domain"/>
    <property type="match status" value="1"/>
</dbReference>
<dbReference type="KEGG" id="psl:Psta_4509"/>
<keyword evidence="3" id="KW-1185">Reference proteome</keyword>
<dbReference type="STRING" id="530564.Psta_4509"/>
<reference evidence="2 3" key="1">
    <citation type="journal article" date="2009" name="Stand. Genomic Sci.">
        <title>Complete genome sequence of Pirellula staleyi type strain (ATCC 27377).</title>
        <authorList>
            <person name="Clum A."/>
            <person name="Tindall B.J."/>
            <person name="Sikorski J."/>
            <person name="Ivanova N."/>
            <person name="Mavrommatis K."/>
            <person name="Lucas S."/>
            <person name="Glavina del Rio T."/>
            <person name="Nolan M."/>
            <person name="Chen F."/>
            <person name="Tice H."/>
            <person name="Pitluck S."/>
            <person name="Cheng J.F."/>
            <person name="Chertkov O."/>
            <person name="Brettin T."/>
            <person name="Han C."/>
            <person name="Detter J.C."/>
            <person name="Kuske C."/>
            <person name="Bruce D."/>
            <person name="Goodwin L."/>
            <person name="Ovchinikova G."/>
            <person name="Pati A."/>
            <person name="Mikhailova N."/>
            <person name="Chen A."/>
            <person name="Palaniappan K."/>
            <person name="Land M."/>
            <person name="Hauser L."/>
            <person name="Chang Y.J."/>
            <person name="Jeffries C.D."/>
            <person name="Chain P."/>
            <person name="Rohde M."/>
            <person name="Goker M."/>
            <person name="Bristow J."/>
            <person name="Eisen J.A."/>
            <person name="Markowitz V."/>
            <person name="Hugenholtz P."/>
            <person name="Kyrpides N.C."/>
            <person name="Klenk H.P."/>
            <person name="Lapidus A."/>
        </authorList>
    </citation>
    <scope>NUCLEOTIDE SEQUENCE [LARGE SCALE GENOMIC DNA]</scope>
    <source>
        <strain evidence="3">ATCC 27377 / DSM 6068 / ICPB 4128</strain>
    </source>
</reference>
<dbReference type="HOGENOM" id="CLU_007383_1_7_0"/>
<dbReference type="Gene3D" id="3.90.25.10">
    <property type="entry name" value="UDP-galactose 4-epimerase, domain 1"/>
    <property type="match status" value="1"/>
</dbReference>
<dbReference type="Pfam" id="PF16363">
    <property type="entry name" value="GDP_Man_Dehyd"/>
    <property type="match status" value="1"/>
</dbReference>
<dbReference type="Proteomes" id="UP000001887">
    <property type="component" value="Chromosome"/>
</dbReference>
<evidence type="ECO:0000313" key="2">
    <source>
        <dbReference type="EMBL" id="ADB19151.1"/>
    </source>
</evidence>
<proteinExistence type="predicted"/>
<dbReference type="AlphaFoldDB" id="D2R666"/>
<protein>
    <submittedName>
        <fullName evidence="2">CDP-glucose 4,6-dehydratase</fullName>
    </submittedName>
</protein>
<evidence type="ECO:0000313" key="3">
    <source>
        <dbReference type="Proteomes" id="UP000001887"/>
    </source>
</evidence>
<dbReference type="NCBIfam" id="TIGR02622">
    <property type="entry name" value="CDP_4_6_dhtase"/>
    <property type="match status" value="1"/>
</dbReference>
<feature type="domain" description="NAD(P)-binding" evidence="1">
    <location>
        <begin position="2"/>
        <end position="305"/>
    </location>
</feature>
<dbReference type="eggNOG" id="COG0451">
    <property type="taxonomic scope" value="Bacteria"/>
</dbReference>
<sequence>MLVSGLSGFKGQWLGRWLEKLGANVVGFGLAPHLGPRGEAISFPASLQCEMLDIRDHAAVCQFTRAAEPDVVMHLAAQPLVRQSYSDPLGTFATNIMGLAHLLDAATQCQARVFLNVTTDKCYENRETLRHYREEDALGGYDPYSASKACSEIVTSAWRRSFSSDTGMLIATARAGNVIGGGDWSDDRLIPDIVRSIAANQSVVIRRPQAVRPWQHVLEALSGYLLITGAMLAGEADKASAWNFGPSETNSIPVGQIAQEMVAAWGAGKLEIASKLEGPHEAHLLQLDSSKAHTQLGWRALLSPQERVTWTANWYRDWLANPTRHWSLIDNQIERYDARLRSTLEQSTAKGFQHVAA</sequence>
<dbReference type="EMBL" id="CP001848">
    <property type="protein sequence ID" value="ADB19151.1"/>
    <property type="molecule type" value="Genomic_DNA"/>
</dbReference>